<reference evidence="1 2" key="1">
    <citation type="submission" date="2014-02" db="EMBL/GenBank/DDBJ databases">
        <title>Transposable element dynamics among asymbiotic and ectomycorrhizal Amanita fungi.</title>
        <authorList>
            <consortium name="DOE Joint Genome Institute"/>
            <person name="Hess J."/>
            <person name="Skrede I."/>
            <person name="Wolfe B."/>
            <person name="LaButti K."/>
            <person name="Ohm R.A."/>
            <person name="Grigoriev I.V."/>
            <person name="Pringle A."/>
        </authorList>
    </citation>
    <scope>NUCLEOTIDE SEQUENCE [LARGE SCALE GENOMIC DNA]</scope>
    <source>
        <strain evidence="1 2">SKay4041</strain>
    </source>
</reference>
<evidence type="ECO:0000313" key="2">
    <source>
        <dbReference type="Proteomes" id="UP000242287"/>
    </source>
</evidence>
<dbReference type="STRING" id="703135.A0A2A9NZP0"/>
<dbReference type="Proteomes" id="UP000242287">
    <property type="component" value="Unassembled WGS sequence"/>
</dbReference>
<dbReference type="AlphaFoldDB" id="A0A2A9NZP0"/>
<organism evidence="1 2">
    <name type="scientific">Amanita thiersii Skay4041</name>
    <dbReference type="NCBI Taxonomy" id="703135"/>
    <lineage>
        <taxon>Eukaryota</taxon>
        <taxon>Fungi</taxon>
        <taxon>Dikarya</taxon>
        <taxon>Basidiomycota</taxon>
        <taxon>Agaricomycotina</taxon>
        <taxon>Agaricomycetes</taxon>
        <taxon>Agaricomycetidae</taxon>
        <taxon>Agaricales</taxon>
        <taxon>Pluteineae</taxon>
        <taxon>Amanitaceae</taxon>
        <taxon>Amanita</taxon>
    </lineage>
</organism>
<name>A0A2A9NZP0_9AGAR</name>
<evidence type="ECO:0000313" key="1">
    <source>
        <dbReference type="EMBL" id="PFH54077.1"/>
    </source>
</evidence>
<accession>A0A2A9NZP0</accession>
<dbReference type="EMBL" id="KZ301971">
    <property type="protein sequence ID" value="PFH54077.1"/>
    <property type="molecule type" value="Genomic_DNA"/>
</dbReference>
<protein>
    <submittedName>
        <fullName evidence="1">Uncharacterized protein</fullName>
    </submittedName>
</protein>
<sequence length="380" mass="42287">MHPLPFHPASFLGVCQCIRSKQPLSKEDTCSLFSSMGSFCMTWMLPDVNTGINPIWAEEAYWERNISTTTNGFCYQTHTHHDGDVIDIALSQKHSVIVIELRISGSKVTTELLADIPVESAMKMSMHNDFLFFFEDVNISRNPLQLFHLPMQRRYHISVENSIFALLDLKDLQVYTTNHHILLMLPDSDNGCTAVGAYPFPNPSSSIEPKLLHSHMGSLPFSLRVAQVLHRPSVGNIYSRNDTMTLFLGLAHVNFQPEAAPAKAVLFEILLSSSSNTIRFTLQGSLDVDIDSPNLDQTSLFATSRLGSCLAVSCTVPGSVYRKYHVQYGPGFNNSIQISTLLGPEPDYGNGRVVGFDGLRGRLCLICGSFPSRIRIIEYI</sequence>
<keyword evidence="2" id="KW-1185">Reference proteome</keyword>
<proteinExistence type="predicted"/>
<dbReference type="OrthoDB" id="3019905at2759"/>
<gene>
    <name evidence="1" type="ORF">AMATHDRAFT_38467</name>
</gene>